<dbReference type="SUPFAM" id="SSF63992">
    <property type="entry name" value="Dipeptide transport protein"/>
    <property type="match status" value="1"/>
</dbReference>
<accession>A0A238D333</accession>
<dbReference type="GO" id="GO:0004177">
    <property type="term" value="F:aminopeptidase activity"/>
    <property type="evidence" value="ECO:0007669"/>
    <property type="project" value="UniProtKB-KW"/>
</dbReference>
<keyword evidence="1" id="KW-0645">Protease</keyword>
<keyword evidence="2" id="KW-1185">Reference proteome</keyword>
<keyword evidence="1" id="KW-0031">Aminopeptidase</keyword>
<proteinExistence type="predicted"/>
<dbReference type="Pfam" id="PF04951">
    <property type="entry name" value="Peptidase_M55"/>
    <property type="match status" value="1"/>
</dbReference>
<reference evidence="1 2" key="1">
    <citation type="submission" date="2016-06" db="EMBL/GenBank/DDBJ databases">
        <authorList>
            <person name="Kjaerup R.B."/>
            <person name="Dalgaard T.S."/>
            <person name="Juul-Madsen H.R."/>
        </authorList>
    </citation>
    <scope>NUCLEOTIDE SEQUENCE [LARGE SCALE GENOMIC DNA]</scope>
    <source>
        <strain evidence="1 2">DSM 16361</strain>
    </source>
</reference>
<dbReference type="Gene3D" id="3.40.50.10780">
    <property type="entry name" value="Dipeptide transport protein"/>
    <property type="match status" value="1"/>
</dbReference>
<organism evidence="1 2">
    <name type="scientific">Thiomonas delicata</name>
    <name type="common">Thiomonas cuprina</name>
    <dbReference type="NCBI Taxonomy" id="364030"/>
    <lineage>
        <taxon>Bacteria</taxon>
        <taxon>Pseudomonadati</taxon>
        <taxon>Pseudomonadota</taxon>
        <taxon>Betaproteobacteria</taxon>
        <taxon>Burkholderiales</taxon>
        <taxon>Thiomonas</taxon>
    </lineage>
</organism>
<dbReference type="CDD" id="cd08770">
    <property type="entry name" value="DAP_dppA_3"/>
    <property type="match status" value="1"/>
</dbReference>
<keyword evidence="1" id="KW-0378">Hydrolase</keyword>
<dbReference type="AlphaFoldDB" id="A0A238D333"/>
<dbReference type="InterPro" id="IPR007035">
    <property type="entry name" value="Peptidase_M55"/>
</dbReference>
<dbReference type="Gene3D" id="3.30.1360.130">
    <property type="entry name" value="Dipeptide transport protein"/>
    <property type="match status" value="1"/>
</dbReference>
<dbReference type="InterPro" id="IPR036177">
    <property type="entry name" value="Peptidase_M55_sf"/>
</dbReference>
<dbReference type="EMBL" id="FLMQ01000055">
    <property type="protein sequence ID" value="SBP87594.1"/>
    <property type="molecule type" value="Genomic_DNA"/>
</dbReference>
<name>A0A238D333_THIDL</name>
<gene>
    <name evidence="1" type="ORF">THIARS_60307</name>
</gene>
<evidence type="ECO:0000313" key="1">
    <source>
        <dbReference type="EMBL" id="SBP87594.1"/>
    </source>
</evidence>
<sequence>MQLLGRQHVNRDLACQDCQVETLGHLLGAHARKVDELPNDGVGGGNAPLHRGDEFGIGAHRLPIPCPRKSPNCNPSGPEQVDNARFISAPGQEVTARSVPSAAEGASSYCGGTDIFATIAPVGDPSADARTMKIFISADIEGIAGISHWDEASLHKPDFSIFQEQMTAEVTAACEGALEAGATEIWVKDGHGTGRNLLASRLPPPTRLIRGWSGHPYQMLQELDETFSAVVMIGYHAAAGAAGNPLSHALTKGLAELRINGRHASEFLLNAYTAALLKVPVALVSGDQALCDDVVAVNPSIQTVPVKAGVGDSTVSLHPGEAVRRIREQIAHALRTDLTSCGLDLPEHFRVELRYKEHTDAYRNAFYPGAKLKDACIIVFETPDYFEVLRFLLFTA</sequence>
<dbReference type="RefSeq" id="WP_196794180.1">
    <property type="nucleotide sequence ID" value="NZ_LT592170.1"/>
</dbReference>
<dbReference type="InterPro" id="IPR027476">
    <property type="entry name" value="DppA_N"/>
</dbReference>
<protein>
    <submittedName>
        <fullName evidence="1">Peptidase M55 D-aminopeptidase (Modular protein)</fullName>
    </submittedName>
</protein>
<dbReference type="Proteomes" id="UP000214566">
    <property type="component" value="Unassembled WGS sequence"/>
</dbReference>
<evidence type="ECO:0000313" key="2">
    <source>
        <dbReference type="Proteomes" id="UP000214566"/>
    </source>
</evidence>